<name>A0A454D5S0_VIBHA</name>
<evidence type="ECO:0000313" key="2">
    <source>
        <dbReference type="Proteomes" id="UP000008367"/>
    </source>
</evidence>
<reference evidence="1 2" key="1">
    <citation type="submission" date="2012-10" db="EMBL/GenBank/DDBJ databases">
        <title>Genome sequence of Vibrio Cholerae HENC-02.</title>
        <authorList>
            <person name="Eppinger M."/>
            <person name="Hasan N.A."/>
            <person name="Sengamalay N."/>
            <person name="Hine E."/>
            <person name="Su Q."/>
            <person name="Daugherty S.C."/>
            <person name="Young S."/>
            <person name="Sadzewicz L."/>
            <person name="Tallon L."/>
            <person name="Cebula T.A."/>
            <person name="Ravel J."/>
            <person name="Colwell R.R."/>
        </authorList>
    </citation>
    <scope>NUCLEOTIDE SEQUENCE [LARGE SCALE GENOMIC DNA]</scope>
    <source>
        <strain evidence="1 2">HENC-02</strain>
    </source>
</reference>
<comment type="caution">
    <text evidence="1">The sequence shown here is derived from an EMBL/GenBank/DDBJ whole genome shotgun (WGS) entry which is preliminary data.</text>
</comment>
<protein>
    <submittedName>
        <fullName evidence="1">Uncharacterized protein</fullName>
    </submittedName>
</protein>
<dbReference type="Proteomes" id="UP000008367">
    <property type="component" value="Unassembled WGS sequence"/>
</dbReference>
<gene>
    <name evidence="1" type="ORF">VCHENC02_0606</name>
</gene>
<organism evidence="1 2">
    <name type="scientific">Vibrio harveyi</name>
    <name type="common">Beneckea harveyi</name>
    <dbReference type="NCBI Taxonomy" id="669"/>
    <lineage>
        <taxon>Bacteria</taxon>
        <taxon>Pseudomonadati</taxon>
        <taxon>Pseudomonadota</taxon>
        <taxon>Gammaproteobacteria</taxon>
        <taxon>Vibrionales</taxon>
        <taxon>Vibrionaceae</taxon>
        <taxon>Vibrio</taxon>
    </lineage>
</organism>
<accession>A0A454D5S0</accession>
<proteinExistence type="predicted"/>
<evidence type="ECO:0000313" key="1">
    <source>
        <dbReference type="EMBL" id="EKM34008.1"/>
    </source>
</evidence>
<dbReference type="EMBL" id="AJSR01000023">
    <property type="protein sequence ID" value="EKM34008.1"/>
    <property type="molecule type" value="Genomic_DNA"/>
</dbReference>
<dbReference type="AlphaFoldDB" id="A0A454D5S0"/>
<sequence length="41" mass="4595">MLILTKVFNNVDLPQPFGPINAVIFPFGIETDKFGMIVFLP</sequence>